<accession>A0A3M7RFM7</accession>
<keyword evidence="3" id="KW-1185">Reference proteome</keyword>
<evidence type="ECO:0000256" key="1">
    <source>
        <dbReference type="SAM" id="SignalP"/>
    </source>
</evidence>
<proteinExistence type="predicted"/>
<evidence type="ECO:0000313" key="2">
    <source>
        <dbReference type="EMBL" id="RNA22356.1"/>
    </source>
</evidence>
<dbReference type="AlphaFoldDB" id="A0A3M7RFM7"/>
<organism evidence="2 3">
    <name type="scientific">Brachionus plicatilis</name>
    <name type="common">Marine rotifer</name>
    <name type="synonym">Brachionus muelleri</name>
    <dbReference type="NCBI Taxonomy" id="10195"/>
    <lineage>
        <taxon>Eukaryota</taxon>
        <taxon>Metazoa</taxon>
        <taxon>Spiralia</taxon>
        <taxon>Gnathifera</taxon>
        <taxon>Rotifera</taxon>
        <taxon>Eurotatoria</taxon>
        <taxon>Monogononta</taxon>
        <taxon>Pseudotrocha</taxon>
        <taxon>Ploima</taxon>
        <taxon>Brachionidae</taxon>
        <taxon>Brachionus</taxon>
    </lineage>
</organism>
<name>A0A3M7RFM7_BRAPC</name>
<keyword evidence="1" id="KW-0732">Signal</keyword>
<sequence>MKSVLVCILIWSCCKYVHLIVSERKPSWRACPSANTQVTSLDKLKPETTVVAKNLKLKTSKKECLNNKN</sequence>
<protein>
    <submittedName>
        <fullName evidence="2">Uncharacterized protein</fullName>
    </submittedName>
</protein>
<dbReference type="EMBL" id="REGN01003485">
    <property type="protein sequence ID" value="RNA22356.1"/>
    <property type="molecule type" value="Genomic_DNA"/>
</dbReference>
<reference evidence="2 3" key="1">
    <citation type="journal article" date="2018" name="Sci. Rep.">
        <title>Genomic signatures of local adaptation to the degree of environmental predictability in rotifers.</title>
        <authorList>
            <person name="Franch-Gras L."/>
            <person name="Hahn C."/>
            <person name="Garcia-Roger E.M."/>
            <person name="Carmona M.J."/>
            <person name="Serra M."/>
            <person name="Gomez A."/>
        </authorList>
    </citation>
    <scope>NUCLEOTIDE SEQUENCE [LARGE SCALE GENOMIC DNA]</scope>
    <source>
        <strain evidence="2">HYR1</strain>
    </source>
</reference>
<evidence type="ECO:0000313" key="3">
    <source>
        <dbReference type="Proteomes" id="UP000276133"/>
    </source>
</evidence>
<comment type="caution">
    <text evidence="2">The sequence shown here is derived from an EMBL/GenBank/DDBJ whole genome shotgun (WGS) entry which is preliminary data.</text>
</comment>
<feature type="chain" id="PRO_5018080723" evidence="1">
    <location>
        <begin position="20"/>
        <end position="69"/>
    </location>
</feature>
<dbReference type="Proteomes" id="UP000276133">
    <property type="component" value="Unassembled WGS sequence"/>
</dbReference>
<feature type="signal peptide" evidence="1">
    <location>
        <begin position="1"/>
        <end position="19"/>
    </location>
</feature>
<gene>
    <name evidence="2" type="ORF">BpHYR1_015708</name>
</gene>